<dbReference type="Ensembl" id="ENSCPBT00000006995.1">
    <property type="protein sequence ID" value="ENSCPBP00000005769.1"/>
    <property type="gene ID" value="ENSCPBG00000004597.1"/>
</dbReference>
<organism evidence="4 5">
    <name type="scientific">Chrysemys picta bellii</name>
    <name type="common">Western painted turtle</name>
    <name type="synonym">Emys bellii</name>
    <dbReference type="NCBI Taxonomy" id="8478"/>
    <lineage>
        <taxon>Eukaryota</taxon>
        <taxon>Metazoa</taxon>
        <taxon>Chordata</taxon>
        <taxon>Craniata</taxon>
        <taxon>Vertebrata</taxon>
        <taxon>Euteleostomi</taxon>
        <taxon>Archelosauria</taxon>
        <taxon>Testudinata</taxon>
        <taxon>Testudines</taxon>
        <taxon>Cryptodira</taxon>
        <taxon>Durocryptodira</taxon>
        <taxon>Testudinoidea</taxon>
        <taxon>Emydidae</taxon>
        <taxon>Chrysemys</taxon>
    </lineage>
</organism>
<feature type="signal peptide" evidence="2">
    <location>
        <begin position="1"/>
        <end position="16"/>
    </location>
</feature>
<dbReference type="AlphaFoldDB" id="A0A8C3FBY3"/>
<reference evidence="4" key="1">
    <citation type="submission" date="2025-08" db="UniProtKB">
        <authorList>
            <consortium name="Ensembl"/>
        </authorList>
    </citation>
    <scope>IDENTIFICATION</scope>
</reference>
<dbReference type="PANTHER" id="PTHR35540:SF1">
    <property type="entry name" value="IZUMO SPERM-EGG FUSION PROTEIN 1"/>
    <property type="match status" value="1"/>
</dbReference>
<dbReference type="GO" id="GO:0005102">
    <property type="term" value="F:signaling receptor binding"/>
    <property type="evidence" value="ECO:0007669"/>
    <property type="project" value="InterPro"/>
</dbReference>
<dbReference type="GO" id="GO:0002080">
    <property type="term" value="C:acrosomal membrane"/>
    <property type="evidence" value="ECO:0007669"/>
    <property type="project" value="TreeGrafter"/>
</dbReference>
<dbReference type="GO" id="GO:0086080">
    <property type="term" value="F:protein binding involved in heterotypic cell-cell adhesion"/>
    <property type="evidence" value="ECO:0007669"/>
    <property type="project" value="TreeGrafter"/>
</dbReference>
<dbReference type="InterPro" id="IPR036179">
    <property type="entry name" value="Ig-like_dom_sf"/>
</dbReference>
<keyword evidence="2" id="KW-0732">Signal</keyword>
<evidence type="ECO:0000256" key="2">
    <source>
        <dbReference type="SAM" id="SignalP"/>
    </source>
</evidence>
<dbReference type="InterPro" id="IPR032700">
    <property type="entry name" value="IZUMO1"/>
</dbReference>
<dbReference type="InterPro" id="IPR032699">
    <property type="entry name" value="Izumo-Ig"/>
</dbReference>
<feature type="chain" id="PRO_5034956428" description="Izumo protein immunoglobulin domain-containing protein" evidence="2">
    <location>
        <begin position="17"/>
        <end position="342"/>
    </location>
</feature>
<accession>A0A8C3FBY3</accession>
<evidence type="ECO:0000313" key="4">
    <source>
        <dbReference type="Ensembl" id="ENSCPBP00000005769.1"/>
    </source>
</evidence>
<proteinExistence type="predicted"/>
<dbReference type="GO" id="GO:0035036">
    <property type="term" value="P:sperm-egg recognition"/>
    <property type="evidence" value="ECO:0007669"/>
    <property type="project" value="InterPro"/>
</dbReference>
<keyword evidence="5" id="KW-1185">Reference proteome</keyword>
<dbReference type="Pfam" id="PF16706">
    <property type="entry name" value="Izumo-Ig"/>
    <property type="match status" value="1"/>
</dbReference>
<sequence length="342" mass="37423">MGWALWLALWALGGSGGRGCLRCDPGSMRLLRELKGPYLGQQLRGDPDLRARLEALLERSLQGLAELPIGEQSYMGVIGACLGPWHCPVWCSQRTGCSADGQLFNEVMWSLQELRETFTTLMARFQREARGGGGLWALISGSLAERRLRVQQDDDLILDCALTWHRASYGAKSYRFYRVWRPSLPTRSPYQPSPAGASHSRPAPCRCISLPTRSPYQPSPAGAPHSRPAASVIPVSLPQAVGGSEQVMVMGPDAFLVKKEATANDSGRYRCEMLNAQGWVCSELRFQVTGEVDRTQGSWLPAVPLPTSLTTSPHSPPRARREPRGPGSQPCLPLTPVPSPLQ</sequence>
<protein>
    <recommendedName>
        <fullName evidence="3">Izumo protein immunoglobulin domain-containing protein</fullName>
    </recommendedName>
</protein>
<dbReference type="GO" id="GO:0007342">
    <property type="term" value="P:fusion of sperm to egg plasma membrane involved in single fertilization"/>
    <property type="evidence" value="ECO:0007669"/>
    <property type="project" value="InterPro"/>
</dbReference>
<feature type="compositionally biased region" description="Pro residues" evidence="1">
    <location>
        <begin position="333"/>
        <end position="342"/>
    </location>
</feature>
<dbReference type="PANTHER" id="PTHR35540">
    <property type="entry name" value="IZUMO SPERM-EGG FUSION PROTEIN 1"/>
    <property type="match status" value="1"/>
</dbReference>
<name>A0A8C3FBY3_CHRPI</name>
<reference evidence="4" key="2">
    <citation type="submission" date="2025-09" db="UniProtKB">
        <authorList>
            <consortium name="Ensembl"/>
        </authorList>
    </citation>
    <scope>IDENTIFICATION</scope>
</reference>
<evidence type="ECO:0000256" key="1">
    <source>
        <dbReference type="SAM" id="MobiDB-lite"/>
    </source>
</evidence>
<evidence type="ECO:0000259" key="3">
    <source>
        <dbReference type="Pfam" id="PF16706"/>
    </source>
</evidence>
<dbReference type="GO" id="GO:0005886">
    <property type="term" value="C:plasma membrane"/>
    <property type="evidence" value="ECO:0007669"/>
    <property type="project" value="TreeGrafter"/>
</dbReference>
<evidence type="ECO:0000313" key="5">
    <source>
        <dbReference type="Proteomes" id="UP000694380"/>
    </source>
</evidence>
<feature type="domain" description="Izumo protein immunoglobulin" evidence="3">
    <location>
        <begin position="146"/>
        <end position="181"/>
    </location>
</feature>
<dbReference type="Proteomes" id="UP000694380">
    <property type="component" value="Unplaced"/>
</dbReference>
<feature type="compositionally biased region" description="Low complexity" evidence="1">
    <location>
        <begin position="300"/>
        <end position="313"/>
    </location>
</feature>
<feature type="region of interest" description="Disordered" evidence="1">
    <location>
        <begin position="298"/>
        <end position="342"/>
    </location>
</feature>
<dbReference type="SUPFAM" id="SSF48726">
    <property type="entry name" value="Immunoglobulin"/>
    <property type="match status" value="1"/>
</dbReference>